<proteinExistence type="predicted"/>
<accession>A0A7V4LDK0</accession>
<gene>
    <name evidence="1" type="ORF">ENT08_08435</name>
</gene>
<dbReference type="AlphaFoldDB" id="A0A7V4LDK0"/>
<reference evidence="1" key="1">
    <citation type="journal article" date="2020" name="mSystems">
        <title>Genome- and Community-Level Interaction Insights into Carbon Utilization and Element Cycling Functions of Hydrothermarchaeota in Hydrothermal Sediment.</title>
        <authorList>
            <person name="Zhou Z."/>
            <person name="Liu Y."/>
            <person name="Xu W."/>
            <person name="Pan J."/>
            <person name="Luo Z.H."/>
            <person name="Li M."/>
        </authorList>
    </citation>
    <scope>NUCLEOTIDE SEQUENCE [LARGE SCALE GENOMIC DNA]</scope>
    <source>
        <strain evidence="1">SpSt-548</strain>
    </source>
</reference>
<comment type="caution">
    <text evidence="1">The sequence shown here is derived from an EMBL/GenBank/DDBJ whole genome shotgun (WGS) entry which is preliminary data.</text>
</comment>
<protein>
    <submittedName>
        <fullName evidence="1">Uncharacterized protein</fullName>
    </submittedName>
</protein>
<evidence type="ECO:0000313" key="1">
    <source>
        <dbReference type="EMBL" id="HGS05743.1"/>
    </source>
</evidence>
<dbReference type="EMBL" id="DSXI01000499">
    <property type="protein sequence ID" value="HGS05743.1"/>
    <property type="molecule type" value="Genomic_DNA"/>
</dbReference>
<organism evidence="1">
    <name type="scientific">Desulfobacca acetoxidans</name>
    <dbReference type="NCBI Taxonomy" id="60893"/>
    <lineage>
        <taxon>Bacteria</taxon>
        <taxon>Pseudomonadati</taxon>
        <taxon>Thermodesulfobacteriota</taxon>
        <taxon>Desulfobaccia</taxon>
        <taxon>Desulfobaccales</taxon>
        <taxon>Desulfobaccaceae</taxon>
        <taxon>Desulfobacca</taxon>
    </lineage>
</organism>
<name>A0A7V4LDK0_9BACT</name>
<sequence length="176" mass="18201">MPSYLMQKGRQLVQGGLLLALAAGLLAGGCSTLAPLTPATSPVPDPGDILQLCSVVPDRELQDIRGTYQSYYFAMDVGINLTTSKPTFTVTYTANVPDGQAPSFEGNMVSFNNGTVSFQAGVGDTSLGKGIYSVVSVAGNENIVIANTNVNINIPNAGNLIPSISILPIPTLGGIK</sequence>